<organism evidence="2 3">
    <name type="scientific">Rhizobium leguminosarum</name>
    <dbReference type="NCBI Taxonomy" id="384"/>
    <lineage>
        <taxon>Bacteria</taxon>
        <taxon>Pseudomonadati</taxon>
        <taxon>Pseudomonadota</taxon>
        <taxon>Alphaproteobacteria</taxon>
        <taxon>Hyphomicrobiales</taxon>
        <taxon>Rhizobiaceae</taxon>
        <taxon>Rhizobium/Agrobacterium group</taxon>
        <taxon>Rhizobium</taxon>
    </lineage>
</organism>
<dbReference type="Pfam" id="PF11821">
    <property type="entry name" value="ActD"/>
    <property type="match status" value="1"/>
</dbReference>
<protein>
    <submittedName>
        <fullName evidence="2">DUF3341 domain-containing protein</fullName>
    </submittedName>
</protein>
<dbReference type="InterPro" id="IPR021776">
    <property type="entry name" value="ActD"/>
</dbReference>
<feature type="transmembrane region" description="Helical" evidence="1">
    <location>
        <begin position="60"/>
        <end position="81"/>
    </location>
</feature>
<evidence type="ECO:0000313" key="2">
    <source>
        <dbReference type="EMBL" id="TAX64449.1"/>
    </source>
</evidence>
<sequence length="186" mass="20752">MREPSADIEPFGILVEFDAAERLVEAAGRTRAEGFCSLDAYSPFPLPGLSAALDVEDNRVPWITFLGGGFGAAAGYAMQIYTNWDFPIDIGGRPLFAWQPFMLITFETCVLFAVLAAVLGMLLLNRLPRLHHPVFDIDRFNLVSTDRFFLIVFGNDPRFDVEATAEFLRSLNPVMLFIVGQTEEPE</sequence>
<reference evidence="2 3" key="1">
    <citation type="submission" date="2019-02" db="EMBL/GenBank/DDBJ databases">
        <title>The genomic architecture of introgression among sibling species of bacteria.</title>
        <authorList>
            <person name="Cavassim M.I.A."/>
            <person name="Moeskjaer S."/>
            <person name="Moslemi C."/>
            <person name="Fields B."/>
            <person name="Bachmann A."/>
            <person name="Vilhjalmsson B."/>
            <person name="Schierup M.H."/>
            <person name="Young J.P.W."/>
            <person name="Andersen S.U."/>
        </authorList>
    </citation>
    <scope>NUCLEOTIDE SEQUENCE [LARGE SCALE GENOMIC DNA]</scope>
    <source>
        <strain evidence="2 3">SM145A</strain>
    </source>
</reference>
<feature type="transmembrane region" description="Helical" evidence="1">
    <location>
        <begin position="101"/>
        <end position="124"/>
    </location>
</feature>
<dbReference type="EMBL" id="SIPC01000009">
    <property type="protein sequence ID" value="TAX64449.1"/>
    <property type="molecule type" value="Genomic_DNA"/>
</dbReference>
<dbReference type="PANTHER" id="PTHR40394">
    <property type="entry name" value="LIPOPROTEIN-RELATED"/>
    <property type="match status" value="1"/>
</dbReference>
<comment type="caution">
    <text evidence="2">The sequence shown here is derived from an EMBL/GenBank/DDBJ whole genome shotgun (WGS) entry which is preliminary data.</text>
</comment>
<dbReference type="RefSeq" id="WP_130679670.1">
    <property type="nucleotide sequence ID" value="NZ_SIPA01000007.1"/>
</dbReference>
<dbReference type="Proteomes" id="UP000293652">
    <property type="component" value="Unassembled WGS sequence"/>
</dbReference>
<keyword evidence="1" id="KW-0472">Membrane</keyword>
<keyword evidence="1" id="KW-1133">Transmembrane helix</keyword>
<evidence type="ECO:0000256" key="1">
    <source>
        <dbReference type="SAM" id="Phobius"/>
    </source>
</evidence>
<evidence type="ECO:0000313" key="3">
    <source>
        <dbReference type="Proteomes" id="UP000293652"/>
    </source>
</evidence>
<accession>A0A4Q8XP51</accession>
<name>A0A4Q8XP51_RHILE</name>
<dbReference type="AlphaFoldDB" id="A0A4Q8XP51"/>
<keyword evidence="1" id="KW-0812">Transmembrane</keyword>
<gene>
    <name evidence="2" type="ORF">ELI03_35000</name>
</gene>
<dbReference type="PANTHER" id="PTHR40394:SF2">
    <property type="entry name" value="QUINOL:CYTOCHROME C OXIDOREDUCTASE MEMBRANE PROTEIN"/>
    <property type="match status" value="1"/>
</dbReference>
<proteinExistence type="predicted"/>